<evidence type="ECO:0000256" key="1">
    <source>
        <dbReference type="SAM" id="MobiDB-lite"/>
    </source>
</evidence>
<proteinExistence type="predicted"/>
<dbReference type="AlphaFoldDB" id="A0AAV3Q000"/>
<evidence type="ECO:0000313" key="3">
    <source>
        <dbReference type="Proteomes" id="UP001454036"/>
    </source>
</evidence>
<dbReference type="PANTHER" id="PTHR33240">
    <property type="entry name" value="OS08G0508500 PROTEIN"/>
    <property type="match status" value="1"/>
</dbReference>
<dbReference type="InterPro" id="IPR021109">
    <property type="entry name" value="Peptidase_aspartic_dom_sf"/>
</dbReference>
<keyword evidence="3" id="KW-1185">Reference proteome</keyword>
<accession>A0AAV3Q000</accession>
<organism evidence="2 3">
    <name type="scientific">Lithospermum erythrorhizon</name>
    <name type="common">Purple gromwell</name>
    <name type="synonym">Lithospermum officinale var. erythrorhizon</name>
    <dbReference type="NCBI Taxonomy" id="34254"/>
    <lineage>
        <taxon>Eukaryota</taxon>
        <taxon>Viridiplantae</taxon>
        <taxon>Streptophyta</taxon>
        <taxon>Embryophyta</taxon>
        <taxon>Tracheophyta</taxon>
        <taxon>Spermatophyta</taxon>
        <taxon>Magnoliopsida</taxon>
        <taxon>eudicotyledons</taxon>
        <taxon>Gunneridae</taxon>
        <taxon>Pentapetalae</taxon>
        <taxon>asterids</taxon>
        <taxon>lamiids</taxon>
        <taxon>Boraginales</taxon>
        <taxon>Boraginaceae</taxon>
        <taxon>Boraginoideae</taxon>
        <taxon>Lithospermeae</taxon>
        <taxon>Lithospermum</taxon>
    </lineage>
</organism>
<name>A0AAV3Q000_LITER</name>
<feature type="region of interest" description="Disordered" evidence="1">
    <location>
        <begin position="170"/>
        <end position="210"/>
    </location>
</feature>
<gene>
    <name evidence="2" type="ORF">LIER_14677</name>
</gene>
<dbReference type="PANTHER" id="PTHR33240:SF15">
    <property type="entry name" value="GAG-PRO-LIKE PROTEIN"/>
    <property type="match status" value="1"/>
</dbReference>
<comment type="caution">
    <text evidence="2">The sequence shown here is derived from an EMBL/GenBank/DDBJ whole genome shotgun (WGS) entry which is preliminary data.</text>
</comment>
<dbReference type="Proteomes" id="UP001454036">
    <property type="component" value="Unassembled WGS sequence"/>
</dbReference>
<reference evidence="2 3" key="1">
    <citation type="submission" date="2024-01" db="EMBL/GenBank/DDBJ databases">
        <title>The complete chloroplast genome sequence of Lithospermum erythrorhizon: insights into the phylogenetic relationship among Boraginaceae species and the maternal lineages of purple gromwells.</title>
        <authorList>
            <person name="Okada T."/>
            <person name="Watanabe K."/>
        </authorList>
    </citation>
    <scope>NUCLEOTIDE SEQUENCE [LARGE SCALE GENOMIC DNA]</scope>
</reference>
<dbReference type="EMBL" id="BAABME010003096">
    <property type="protein sequence ID" value="GAA0157402.1"/>
    <property type="molecule type" value="Genomic_DNA"/>
</dbReference>
<dbReference type="Gene3D" id="2.40.70.10">
    <property type="entry name" value="Acid Proteases"/>
    <property type="match status" value="1"/>
</dbReference>
<sequence length="264" mass="29277">MPISAQVISVSDAELRGLELPHDDPVVIAPVIANYAVERMLVDIGSFTDILYLSTYDKLGLPGNMLQPMTTLLTGFTGHSVYPKGIANLDFTLGLEDKKSTIRAQFTIVDIHDSAYNGLIKRPILTPLRAIVSPLHLKMKFPTAGGIGEACGNQKNARICYQMSVPPLGQASGKAKKRGRENHPEVLTMRGEVQEQNDNSPKERESLRKAVPHEEIVKVPFADGEPENMFRMGTMLEENHKEGLIRLIREYKDIFAWGLKDMPG</sequence>
<protein>
    <submittedName>
        <fullName evidence="2">Uncharacterized protein</fullName>
    </submittedName>
</protein>
<feature type="compositionally biased region" description="Basic and acidic residues" evidence="1">
    <location>
        <begin position="200"/>
        <end position="210"/>
    </location>
</feature>
<evidence type="ECO:0000313" key="2">
    <source>
        <dbReference type="EMBL" id="GAA0157402.1"/>
    </source>
</evidence>